<dbReference type="Gene3D" id="1.10.10.10">
    <property type="entry name" value="Winged helix-like DNA-binding domain superfamily/Winged helix DNA-binding domain"/>
    <property type="match status" value="1"/>
</dbReference>
<dbReference type="EMBL" id="BSTI01000004">
    <property type="protein sequence ID" value="GLY65369.1"/>
    <property type="molecule type" value="Genomic_DNA"/>
</dbReference>
<dbReference type="InterPro" id="IPR050707">
    <property type="entry name" value="HTH_MetabolicPath_Reg"/>
</dbReference>
<dbReference type="Proteomes" id="UP001165136">
    <property type="component" value="Unassembled WGS sequence"/>
</dbReference>
<evidence type="ECO:0000259" key="5">
    <source>
        <dbReference type="PROSITE" id="PS51078"/>
    </source>
</evidence>
<dbReference type="SUPFAM" id="SSF55781">
    <property type="entry name" value="GAF domain-like"/>
    <property type="match status" value="1"/>
</dbReference>
<dbReference type="PANTHER" id="PTHR30136:SF24">
    <property type="entry name" value="HTH-TYPE TRANSCRIPTIONAL REPRESSOR ALLR"/>
    <property type="match status" value="1"/>
</dbReference>
<organism evidence="6 7">
    <name type="scientific">Amycolatopsis taiwanensis</name>
    <dbReference type="NCBI Taxonomy" id="342230"/>
    <lineage>
        <taxon>Bacteria</taxon>
        <taxon>Bacillati</taxon>
        <taxon>Actinomycetota</taxon>
        <taxon>Actinomycetes</taxon>
        <taxon>Pseudonocardiales</taxon>
        <taxon>Pseudonocardiaceae</taxon>
        <taxon>Amycolatopsis</taxon>
    </lineage>
</organism>
<dbReference type="SMART" id="SM00346">
    <property type="entry name" value="HTH_ICLR"/>
    <property type="match status" value="1"/>
</dbReference>
<feature type="domain" description="HTH iclR-type" evidence="4">
    <location>
        <begin position="51"/>
        <end position="117"/>
    </location>
</feature>
<dbReference type="Gene3D" id="3.30.450.40">
    <property type="match status" value="1"/>
</dbReference>
<name>A0A9W6QXI2_9PSEU</name>
<reference evidence="6" key="1">
    <citation type="submission" date="2023-03" db="EMBL/GenBank/DDBJ databases">
        <title>Amycolatopsis taiwanensis NBRC 103393.</title>
        <authorList>
            <person name="Ichikawa N."/>
            <person name="Sato H."/>
            <person name="Tonouchi N."/>
        </authorList>
    </citation>
    <scope>NUCLEOTIDE SEQUENCE</scope>
    <source>
        <strain evidence="6">NBRC 103393</strain>
    </source>
</reference>
<proteinExistence type="predicted"/>
<dbReference type="Pfam" id="PF01614">
    <property type="entry name" value="IclR_C"/>
    <property type="match status" value="1"/>
</dbReference>
<comment type="caution">
    <text evidence="6">The sequence shown here is derived from an EMBL/GenBank/DDBJ whole genome shotgun (WGS) entry which is preliminary data.</text>
</comment>
<dbReference type="InterPro" id="IPR005471">
    <property type="entry name" value="Tscrpt_reg_IclR_N"/>
</dbReference>
<dbReference type="InterPro" id="IPR036390">
    <property type="entry name" value="WH_DNA-bd_sf"/>
</dbReference>
<dbReference type="GO" id="GO:0045892">
    <property type="term" value="P:negative regulation of DNA-templated transcription"/>
    <property type="evidence" value="ECO:0007669"/>
    <property type="project" value="TreeGrafter"/>
</dbReference>
<dbReference type="GO" id="GO:0003677">
    <property type="term" value="F:DNA binding"/>
    <property type="evidence" value="ECO:0007669"/>
    <property type="project" value="UniProtKB-KW"/>
</dbReference>
<dbReference type="InterPro" id="IPR014757">
    <property type="entry name" value="Tscrpt_reg_IclR_C"/>
</dbReference>
<evidence type="ECO:0000256" key="3">
    <source>
        <dbReference type="ARBA" id="ARBA00023163"/>
    </source>
</evidence>
<dbReference type="SUPFAM" id="SSF46785">
    <property type="entry name" value="Winged helix' DNA-binding domain"/>
    <property type="match status" value="1"/>
</dbReference>
<keyword evidence="3" id="KW-0804">Transcription</keyword>
<dbReference type="AlphaFoldDB" id="A0A9W6QXI2"/>
<evidence type="ECO:0000256" key="2">
    <source>
        <dbReference type="ARBA" id="ARBA00023125"/>
    </source>
</evidence>
<protein>
    <submittedName>
        <fullName evidence="6">IclR family transcriptional regulator</fullName>
    </submittedName>
</protein>
<gene>
    <name evidence="6" type="ORF">Atai01_19880</name>
</gene>
<keyword evidence="1" id="KW-0805">Transcription regulation</keyword>
<dbReference type="Pfam" id="PF09339">
    <property type="entry name" value="HTH_IclR"/>
    <property type="match status" value="1"/>
</dbReference>
<dbReference type="GO" id="GO:0003700">
    <property type="term" value="F:DNA-binding transcription factor activity"/>
    <property type="evidence" value="ECO:0007669"/>
    <property type="project" value="TreeGrafter"/>
</dbReference>
<dbReference type="InterPro" id="IPR029016">
    <property type="entry name" value="GAF-like_dom_sf"/>
</dbReference>
<evidence type="ECO:0000313" key="6">
    <source>
        <dbReference type="EMBL" id="GLY65369.1"/>
    </source>
</evidence>
<dbReference type="PROSITE" id="PS51078">
    <property type="entry name" value="ICLR_ED"/>
    <property type="match status" value="1"/>
</dbReference>
<feature type="domain" description="IclR-ED" evidence="5">
    <location>
        <begin position="118"/>
        <end position="297"/>
    </location>
</feature>
<dbReference type="InterPro" id="IPR036388">
    <property type="entry name" value="WH-like_DNA-bd_sf"/>
</dbReference>
<keyword evidence="7" id="KW-1185">Reference proteome</keyword>
<accession>A0A9W6QXI2</accession>
<keyword evidence="2" id="KW-0238">DNA-binding</keyword>
<sequence>MSPVRDGEFWVRGGEFWVGDGEFWVGAGCSGVGYAAAMTTPLPGPAPRHHVHGLRRDLDLLEALASPEAQHAGGLGVVRLAQLVGREKSQVSRALKALAEESVVERDPDTRGYRLGWRLFSLVARTVEDRLVRAAEPVMHKLSADLEETSHLCVLRDQEVLTILSVSGHSFRVHDWEGRGVPAHCTSAGRVLLLDATPDELYVRFPDIPSGGGRSEVRTLPELWAKIQEGRRTGFAKVNEEFEAGLAGVSAPVRDFRGRVVAALNISAPAARLGHRLDDAGRITARAAAAVSAQLGWDTPPTRRPAPARPT</sequence>
<evidence type="ECO:0000313" key="7">
    <source>
        <dbReference type="Proteomes" id="UP001165136"/>
    </source>
</evidence>
<dbReference type="PROSITE" id="PS51077">
    <property type="entry name" value="HTH_ICLR"/>
    <property type="match status" value="1"/>
</dbReference>
<dbReference type="PANTHER" id="PTHR30136">
    <property type="entry name" value="HELIX-TURN-HELIX TRANSCRIPTIONAL REGULATOR, ICLR FAMILY"/>
    <property type="match status" value="1"/>
</dbReference>
<evidence type="ECO:0000256" key="1">
    <source>
        <dbReference type="ARBA" id="ARBA00023015"/>
    </source>
</evidence>
<evidence type="ECO:0000259" key="4">
    <source>
        <dbReference type="PROSITE" id="PS51077"/>
    </source>
</evidence>